<feature type="domain" description="Integrase catalytic" evidence="1">
    <location>
        <begin position="1"/>
        <end position="154"/>
    </location>
</feature>
<proteinExistence type="predicted"/>
<evidence type="ECO:0000313" key="3">
    <source>
        <dbReference type="Proteomes" id="UP000479190"/>
    </source>
</evidence>
<dbReference type="GO" id="GO:0015074">
    <property type="term" value="P:DNA integration"/>
    <property type="evidence" value="ECO:0007669"/>
    <property type="project" value="InterPro"/>
</dbReference>
<evidence type="ECO:0000313" key="2">
    <source>
        <dbReference type="EMBL" id="CAB0035792.1"/>
    </source>
</evidence>
<name>A0A6H5ICQ2_9HYME</name>
<gene>
    <name evidence="2" type="ORF">TBRA_LOCUS7675</name>
</gene>
<dbReference type="GO" id="GO:0003676">
    <property type="term" value="F:nucleic acid binding"/>
    <property type="evidence" value="ECO:0007669"/>
    <property type="project" value="InterPro"/>
</dbReference>
<dbReference type="InterPro" id="IPR001584">
    <property type="entry name" value="Integrase_cat-core"/>
</dbReference>
<sequence>MVTKAVHLEVTSGLTAEDFLAAYLRFALRRGGCKTIYSDNAPTFKAASAELSRLLQATLQMSGEIINTLALQGTEWKFIPPRAPHFGGLWESAVRSFKFHFKRVVGDNHLTYEEMTTLAVKIEACLNSRPMSPLSSSVTDEVVLTPAHFLVGSPILAIPEPTVEEPERLPPLATYYKYA</sequence>
<reference evidence="2 3" key="1">
    <citation type="submission" date="2020-02" db="EMBL/GenBank/DDBJ databases">
        <authorList>
            <person name="Ferguson B K."/>
        </authorList>
    </citation>
    <scope>NUCLEOTIDE SEQUENCE [LARGE SCALE GENOMIC DNA]</scope>
</reference>
<dbReference type="AlphaFoldDB" id="A0A6H5ICQ2"/>
<dbReference type="Gene3D" id="3.30.420.10">
    <property type="entry name" value="Ribonuclease H-like superfamily/Ribonuclease H"/>
    <property type="match status" value="1"/>
</dbReference>
<dbReference type="InterPro" id="IPR012337">
    <property type="entry name" value="RNaseH-like_sf"/>
</dbReference>
<dbReference type="PANTHER" id="PTHR47331">
    <property type="entry name" value="PHD-TYPE DOMAIN-CONTAINING PROTEIN"/>
    <property type="match status" value="1"/>
</dbReference>
<keyword evidence="3" id="KW-1185">Reference proteome</keyword>
<dbReference type="InterPro" id="IPR036397">
    <property type="entry name" value="RNaseH_sf"/>
</dbReference>
<dbReference type="PROSITE" id="PS50994">
    <property type="entry name" value="INTEGRASE"/>
    <property type="match status" value="1"/>
</dbReference>
<evidence type="ECO:0000259" key="1">
    <source>
        <dbReference type="PROSITE" id="PS50994"/>
    </source>
</evidence>
<dbReference type="EMBL" id="CADCXV010000799">
    <property type="protein sequence ID" value="CAB0035792.1"/>
    <property type="molecule type" value="Genomic_DNA"/>
</dbReference>
<dbReference type="SUPFAM" id="SSF53098">
    <property type="entry name" value="Ribonuclease H-like"/>
    <property type="match status" value="1"/>
</dbReference>
<organism evidence="2 3">
    <name type="scientific">Trichogramma brassicae</name>
    <dbReference type="NCBI Taxonomy" id="86971"/>
    <lineage>
        <taxon>Eukaryota</taxon>
        <taxon>Metazoa</taxon>
        <taxon>Ecdysozoa</taxon>
        <taxon>Arthropoda</taxon>
        <taxon>Hexapoda</taxon>
        <taxon>Insecta</taxon>
        <taxon>Pterygota</taxon>
        <taxon>Neoptera</taxon>
        <taxon>Endopterygota</taxon>
        <taxon>Hymenoptera</taxon>
        <taxon>Apocrita</taxon>
        <taxon>Proctotrupomorpha</taxon>
        <taxon>Chalcidoidea</taxon>
        <taxon>Trichogrammatidae</taxon>
        <taxon>Trichogramma</taxon>
    </lineage>
</organism>
<protein>
    <recommendedName>
        <fullName evidence="1">Integrase catalytic domain-containing protein</fullName>
    </recommendedName>
</protein>
<dbReference type="OrthoDB" id="7688043at2759"/>
<dbReference type="Proteomes" id="UP000479190">
    <property type="component" value="Unassembled WGS sequence"/>
</dbReference>
<accession>A0A6H5ICQ2</accession>